<dbReference type="Proteomes" id="UP000268014">
    <property type="component" value="Unassembled WGS sequence"/>
</dbReference>
<dbReference type="SUPFAM" id="SSF100950">
    <property type="entry name" value="NagB/RpiA/CoA transferase-like"/>
    <property type="match status" value="2"/>
</dbReference>
<organism evidence="4">
    <name type="scientific">Haemonchus placei</name>
    <name type="common">Barber's pole worm</name>
    <dbReference type="NCBI Taxonomy" id="6290"/>
    <lineage>
        <taxon>Eukaryota</taxon>
        <taxon>Metazoa</taxon>
        <taxon>Ecdysozoa</taxon>
        <taxon>Nematoda</taxon>
        <taxon>Chromadorea</taxon>
        <taxon>Rhabditida</taxon>
        <taxon>Rhabditina</taxon>
        <taxon>Rhabditomorpha</taxon>
        <taxon>Strongyloidea</taxon>
        <taxon>Trichostrongylidae</taxon>
        <taxon>Haemonchus</taxon>
    </lineage>
</organism>
<reference evidence="2 3" key="2">
    <citation type="submission" date="2018-11" db="EMBL/GenBank/DDBJ databases">
        <authorList>
            <consortium name="Pathogen Informatics"/>
        </authorList>
    </citation>
    <scope>NUCLEOTIDE SEQUENCE [LARGE SCALE GENOMIC DNA]</scope>
    <source>
        <strain evidence="2 3">MHpl1</strain>
    </source>
</reference>
<evidence type="ECO:0000259" key="1">
    <source>
        <dbReference type="Pfam" id="PF02550"/>
    </source>
</evidence>
<evidence type="ECO:0000313" key="4">
    <source>
        <dbReference type="WBParaSite" id="HPLM_0002163301-mRNA-1"/>
    </source>
</evidence>
<dbReference type="OrthoDB" id="10250396at2759"/>
<dbReference type="AlphaFoldDB" id="A0A0N4XB88"/>
<dbReference type="WBParaSite" id="HPLM_0002163301-mRNA-1">
    <property type="protein sequence ID" value="HPLM_0002163301-mRNA-1"/>
    <property type="gene ID" value="HPLM_0002163301"/>
</dbReference>
<keyword evidence="3" id="KW-1185">Reference proteome</keyword>
<feature type="domain" description="Acetyl-CoA hydrolase/transferase N-terminal" evidence="1">
    <location>
        <begin position="18"/>
        <end position="175"/>
    </location>
</feature>
<dbReference type="GO" id="GO:0008775">
    <property type="term" value="F:acetate CoA-transferase activity"/>
    <property type="evidence" value="ECO:0007669"/>
    <property type="project" value="InterPro"/>
</dbReference>
<dbReference type="InterPro" id="IPR037171">
    <property type="entry name" value="NagB/RpiA_transferase-like"/>
</dbReference>
<dbReference type="PANTHER" id="PTHR21432">
    <property type="entry name" value="ACETYL-COA HYDROLASE-RELATED"/>
    <property type="match status" value="1"/>
</dbReference>
<dbReference type="PANTHER" id="PTHR21432:SF20">
    <property type="entry name" value="ACETYL-COA HYDROLASE"/>
    <property type="match status" value="1"/>
</dbReference>
<gene>
    <name evidence="2" type="ORF">HPLM_LOCUS21622</name>
</gene>
<dbReference type="GO" id="GO:0005739">
    <property type="term" value="C:mitochondrion"/>
    <property type="evidence" value="ECO:0007669"/>
    <property type="project" value="TreeGrafter"/>
</dbReference>
<proteinExistence type="predicted"/>
<dbReference type="EMBL" id="UZAF01023763">
    <property type="protein sequence ID" value="VDO91153.1"/>
    <property type="molecule type" value="Genomic_DNA"/>
</dbReference>
<dbReference type="Gene3D" id="3.30.750.70">
    <property type="entry name" value="4-hydroxybutyrate coenzyme like domains"/>
    <property type="match status" value="2"/>
</dbReference>
<dbReference type="InterPro" id="IPR003702">
    <property type="entry name" value="ActCoA_hydro_N"/>
</dbReference>
<reference evidence="4" key="1">
    <citation type="submission" date="2017-02" db="UniProtKB">
        <authorList>
            <consortium name="WormBaseParasite"/>
        </authorList>
    </citation>
    <scope>IDENTIFICATION</scope>
</reference>
<evidence type="ECO:0000313" key="3">
    <source>
        <dbReference type="Proteomes" id="UP000268014"/>
    </source>
</evidence>
<sequence>MASRQGVTEILFLGKFSGDNIFVHGIAATPTPLLKGLCEYAKANDLKGIKLHHLHLEGETPWTAPDVKDRIRSNSLFTGGNLREAVNEGIADFNSCFLHEVPMLFRKGAIKVNAAIIHVSEPDANGYCSLGTSVDVSRAGVANADHIIAMVSKNMPRTFGDGVIHSSHIDVLVEEYSSFPLHERHFGKDNEEEQKIGQIIAENLVDNGSTLQMGIGAVPDAALAAMKNHKDLGIHTEMFSDGIGAVPDAALAAMKNHKDLGIHTEMFSDGILDLIACNAITNKEKVVIFLFLRLTRMLAC</sequence>
<accession>A0A0N4XB88</accession>
<dbReference type="InterPro" id="IPR046433">
    <property type="entry name" value="ActCoA_hydro"/>
</dbReference>
<evidence type="ECO:0000313" key="2">
    <source>
        <dbReference type="EMBL" id="VDO91153.1"/>
    </source>
</evidence>
<name>A0A0N4XB88_HAEPC</name>
<protein>
    <submittedName>
        <fullName evidence="4">AcetylCoA_hydro domain-containing protein</fullName>
    </submittedName>
</protein>
<dbReference type="OMA" id="CEYAKAN"/>
<dbReference type="GO" id="GO:0006083">
    <property type="term" value="P:acetate metabolic process"/>
    <property type="evidence" value="ECO:0007669"/>
    <property type="project" value="InterPro"/>
</dbReference>
<dbReference type="STRING" id="6290.A0A0N4XB88"/>
<dbReference type="Gene3D" id="3.40.1080.10">
    <property type="entry name" value="Glutaconate Coenzyme A-transferase"/>
    <property type="match status" value="1"/>
</dbReference>
<dbReference type="Pfam" id="PF02550">
    <property type="entry name" value="AcetylCoA_hydro"/>
    <property type="match status" value="1"/>
</dbReference>